<evidence type="ECO:0000256" key="2">
    <source>
        <dbReference type="ARBA" id="ARBA00022695"/>
    </source>
</evidence>
<keyword evidence="4" id="KW-0067">ATP-binding</keyword>
<keyword evidence="5" id="KW-0460">Magnesium</keyword>
<feature type="domain" description="Glutamate-ammonia ligase adenylyltransferase repeated" evidence="7">
    <location>
        <begin position="635"/>
        <end position="885"/>
    </location>
</feature>
<dbReference type="SUPFAM" id="SSF81593">
    <property type="entry name" value="Nucleotidyltransferase substrate binding subunit/domain"/>
    <property type="match status" value="2"/>
</dbReference>
<dbReference type="InterPro" id="IPR023057">
    <property type="entry name" value="GlnE"/>
</dbReference>
<gene>
    <name evidence="9" type="primary">glnE</name>
    <name evidence="9" type="ORF">E4633_06110</name>
</gene>
<dbReference type="NCBIfam" id="NF008292">
    <property type="entry name" value="PRK11072.1"/>
    <property type="match status" value="1"/>
</dbReference>
<dbReference type="PANTHER" id="PTHR30621:SF0">
    <property type="entry name" value="BIFUNCTIONAL GLUTAMINE SYNTHETASE ADENYLYLTRANSFERASE_ADENYLYL-REMOVING ENZYME"/>
    <property type="match status" value="1"/>
</dbReference>
<proteinExistence type="inferred from homology"/>
<dbReference type="InterPro" id="IPR005190">
    <property type="entry name" value="GlnE_rpt_dom"/>
</dbReference>
<evidence type="ECO:0000256" key="6">
    <source>
        <dbReference type="ARBA" id="ARBA00023268"/>
    </source>
</evidence>
<keyword evidence="10" id="KW-1185">Reference proteome</keyword>
<dbReference type="GO" id="GO:0047388">
    <property type="term" value="F:[glutamine synthetase]-adenylyl-L-tyrosine phosphorylase activity"/>
    <property type="evidence" value="ECO:0007669"/>
    <property type="project" value="UniProtKB-EC"/>
</dbReference>
<dbReference type="FunFam" id="1.20.120.330:FF:000005">
    <property type="entry name" value="Bifunctional glutamine synthetase adenylyltransferase/adenylyl-removing enzyme"/>
    <property type="match status" value="1"/>
</dbReference>
<dbReference type="InterPro" id="IPR013546">
    <property type="entry name" value="PII_UdlTrfase/GS_AdlTrfase"/>
</dbReference>
<dbReference type="CDD" id="cd05401">
    <property type="entry name" value="NT_GlnE_GlnD_like"/>
    <property type="match status" value="2"/>
</dbReference>
<sequence>MSRLSDLAALLLSALSQPDKGDLPHLLEQGGFSYGARTVENLRLLSEVLPGERLVEVAIASLAAPMPDMALNGLERISTIVPRDMLVNLCSRRALTAQLMNICGSSPFLTTIICRDPSALQRLFMDREIMIRRSEEEMLEALRQRIPEGTGYAEIFSHLRRFKYAEMLRIAARDLNGLAPLEEVTAELSSLAAAALQIAYETAYRELVREHGTPMEEGPDGPVPAEFTIIGMGKFGGRELNFSSDIDLIYFYSSDKGECTGVPDGRGGFRNKLSLHAFFVKLSEMVSRAISQVTEDGFVFRVDMGLRPDGKGGDLATSMRSAEVYYEAWGQSWERAAMMKARPVAGSIELGERLLAALTPFVYRRYLDYNLIEDMMAMKKKIDASLARKQEGEVNIKLGRGGIREIEFFIQALQLVYAGKNPQLRERNSLKALKTLYQARLIKEIDCASLSDAYRFLRTVEHRIQVVQERQTHALPRKDEELSALARRCGYLRKDGQQRFSETLERHRRAVSAIYGDLFLSRDEKIKEEVLPEVHFFFDHNADPDLIKDMLEERRFEHPDAGYENLLVLRDGPAKVNLTEQGRRTLEKIAPLFLQEVFSAPDPDLALTNLERFLSSQRTRSSIYALLAENRDILKLLTSLFGMSEFLSKIFIGHPELLDSMASHEYAYLQKERAAMAKELDTFLTQADGFEEQLDAMRSYRHEEFLRIGMNDIYGKMKQPEVAQQLTDLADVTLAAACCMATGELARFGRPMVVEEDGTKHEASFAIVAMGKLGGFELNYHSDLDIIYIYDGQGFTDGEKSITNREYFAKLGQKIILVLTTQTREGYAYKIDTRLRPSGNAGPLVTSLESFQSYHATEAQIWERQALTKARVTYGDPRLKAAIERVIEQTVYGASADDGVRAEIHRLRMRMENELAKESTGSYNIKTGRGGMVDVEFIIQFMQLRYGCKHGEIRCPNTLEAMDAMRMQGLLSEPDYQALAEGYRFLRRLENRLRIIHDYSMNDLGGPLKYLNKLARRLGYDPMLKNPGQALMADYERVTEAVREVYGRILGGEGESAVPPRPTGEGQG</sequence>
<evidence type="ECO:0000313" key="10">
    <source>
        <dbReference type="Proteomes" id="UP000306416"/>
    </source>
</evidence>
<dbReference type="GO" id="GO:0005829">
    <property type="term" value="C:cytosol"/>
    <property type="evidence" value="ECO:0007669"/>
    <property type="project" value="TreeGrafter"/>
</dbReference>
<dbReference type="EMBL" id="SRSC01000001">
    <property type="protein sequence ID" value="TGU75027.1"/>
    <property type="molecule type" value="Genomic_DNA"/>
</dbReference>
<reference evidence="9 10" key="1">
    <citation type="submission" date="2019-04" db="EMBL/GenBank/DDBJ databases">
        <title>Geobacter oryzae sp. nov., ferric-reducing bacteria isolated from paddy soil.</title>
        <authorList>
            <person name="Xu Z."/>
            <person name="Masuda Y."/>
            <person name="Itoh H."/>
            <person name="Senoo K."/>
        </authorList>
    </citation>
    <scope>NUCLEOTIDE SEQUENCE [LARGE SCALE GENOMIC DNA]</scope>
    <source>
        <strain evidence="9 10">Red111</strain>
    </source>
</reference>
<evidence type="ECO:0000256" key="3">
    <source>
        <dbReference type="ARBA" id="ARBA00022741"/>
    </source>
</evidence>
<organism evidence="9 10">
    <name type="scientific">Geomonas terrae</name>
    <dbReference type="NCBI Taxonomy" id="2562681"/>
    <lineage>
        <taxon>Bacteria</taxon>
        <taxon>Pseudomonadati</taxon>
        <taxon>Thermodesulfobacteriota</taxon>
        <taxon>Desulfuromonadia</taxon>
        <taxon>Geobacterales</taxon>
        <taxon>Geobacteraceae</taxon>
        <taxon>Geomonas</taxon>
    </lineage>
</organism>
<dbReference type="Pfam" id="PF08335">
    <property type="entry name" value="GlnD_UR_UTase"/>
    <property type="match status" value="2"/>
</dbReference>
<dbReference type="GO" id="GO:0016874">
    <property type="term" value="F:ligase activity"/>
    <property type="evidence" value="ECO:0007669"/>
    <property type="project" value="UniProtKB-KW"/>
</dbReference>
<accession>A0A4S1CMJ3</accession>
<feature type="domain" description="Glutamate-ammonia ligase adenylyltransferase repeated" evidence="7">
    <location>
        <begin position="97"/>
        <end position="355"/>
    </location>
</feature>
<dbReference type="GO" id="GO:0008882">
    <property type="term" value="F:[glutamate-ammonia-ligase] adenylyltransferase activity"/>
    <property type="evidence" value="ECO:0007669"/>
    <property type="project" value="UniProtKB-EC"/>
</dbReference>
<dbReference type="GO" id="GO:0000820">
    <property type="term" value="P:regulation of glutamine family amino acid metabolic process"/>
    <property type="evidence" value="ECO:0007669"/>
    <property type="project" value="TreeGrafter"/>
</dbReference>
<keyword evidence="1 9" id="KW-0808">Transferase</keyword>
<dbReference type="SUPFAM" id="SSF81301">
    <property type="entry name" value="Nucleotidyltransferase"/>
    <property type="match status" value="2"/>
</dbReference>
<dbReference type="InterPro" id="IPR043519">
    <property type="entry name" value="NT_sf"/>
</dbReference>
<evidence type="ECO:0000256" key="5">
    <source>
        <dbReference type="ARBA" id="ARBA00022842"/>
    </source>
</evidence>
<keyword evidence="9" id="KW-0436">Ligase</keyword>
<dbReference type="GO" id="GO:0005524">
    <property type="term" value="F:ATP binding"/>
    <property type="evidence" value="ECO:0007669"/>
    <property type="project" value="UniProtKB-KW"/>
</dbReference>
<dbReference type="EC" id="2.7.7.42" evidence="9"/>
<dbReference type="HAMAP" id="MF_00802">
    <property type="entry name" value="GlnE"/>
    <property type="match status" value="1"/>
</dbReference>
<dbReference type="PANTHER" id="PTHR30621">
    <property type="entry name" value="GLUTAMINE SYNTHETASE ADENYLYLTRANSFERASE"/>
    <property type="match status" value="1"/>
</dbReference>
<feature type="domain" description="PII-uridylyltransferase/Glutamine-synthetase adenylyltransferase" evidence="8">
    <location>
        <begin position="377"/>
        <end position="519"/>
    </location>
</feature>
<protein>
    <submittedName>
        <fullName evidence="9">Bifunctional [glutamate--ammonia ligase]-adenylyl-L-tyrosine phosphorylase/[glutamate--ammonia-ligase] adenylyltransferase</fullName>
        <ecNumber evidence="9">2.7.7.42</ecNumber>
        <ecNumber evidence="9">2.7.7.89</ecNumber>
    </submittedName>
</protein>
<keyword evidence="2 9" id="KW-0548">Nucleotidyltransferase</keyword>
<dbReference type="Gene3D" id="1.20.120.330">
    <property type="entry name" value="Nucleotidyltransferases domain 2"/>
    <property type="match status" value="2"/>
</dbReference>
<feature type="domain" description="PII-uridylyltransferase/Glutamine-synthetase adenylyltransferase" evidence="8">
    <location>
        <begin position="901"/>
        <end position="1048"/>
    </location>
</feature>
<evidence type="ECO:0000256" key="4">
    <source>
        <dbReference type="ARBA" id="ARBA00022840"/>
    </source>
</evidence>
<dbReference type="AlphaFoldDB" id="A0A4S1CMJ3"/>
<evidence type="ECO:0000259" key="7">
    <source>
        <dbReference type="Pfam" id="PF03710"/>
    </source>
</evidence>
<dbReference type="Proteomes" id="UP000306416">
    <property type="component" value="Unassembled WGS sequence"/>
</dbReference>
<keyword evidence="3" id="KW-0547">Nucleotide-binding</keyword>
<dbReference type="Gene3D" id="3.30.460.10">
    <property type="entry name" value="Beta Polymerase, domain 2"/>
    <property type="match status" value="2"/>
</dbReference>
<keyword evidence="6" id="KW-0511">Multifunctional enzyme</keyword>
<name>A0A4S1CMJ3_9BACT</name>
<evidence type="ECO:0000256" key="1">
    <source>
        <dbReference type="ARBA" id="ARBA00022679"/>
    </source>
</evidence>
<dbReference type="RefSeq" id="WP_135869338.1">
    <property type="nucleotide sequence ID" value="NZ_SRSC01000001.1"/>
</dbReference>
<dbReference type="Pfam" id="PF03710">
    <property type="entry name" value="GlnE"/>
    <property type="match status" value="2"/>
</dbReference>
<dbReference type="Gene3D" id="1.20.120.1510">
    <property type="match status" value="1"/>
</dbReference>
<dbReference type="EC" id="2.7.7.89" evidence="9"/>
<evidence type="ECO:0000259" key="8">
    <source>
        <dbReference type="Pfam" id="PF08335"/>
    </source>
</evidence>
<comment type="caution">
    <text evidence="9">The sequence shown here is derived from an EMBL/GenBank/DDBJ whole genome shotgun (WGS) entry which is preliminary data.</text>
</comment>
<evidence type="ECO:0000313" key="9">
    <source>
        <dbReference type="EMBL" id="TGU75027.1"/>
    </source>
</evidence>